<dbReference type="PANTHER" id="PTHR47939">
    <property type="entry name" value="MEMBRANE-ASSOCIATED SALT-INDUCIBLE PROTEIN-LIKE"/>
    <property type="match status" value="1"/>
</dbReference>
<reference evidence="4" key="1">
    <citation type="submission" date="2021-03" db="EMBL/GenBank/DDBJ databases">
        <authorList>
            <person name="Li Z."/>
            <person name="Yang C."/>
        </authorList>
    </citation>
    <scope>NUCLEOTIDE SEQUENCE</scope>
    <source>
        <strain evidence="4">Dzin_1.0</strain>
        <tissue evidence="4">Leaf</tissue>
    </source>
</reference>
<sequence length="464" mass="52420">MHIIGGMLKRSSKAPFSFAGAGADHIFKLITGHPSPSHLLPHLPLTPSLLSDVLSRLLLAHSPTSTALSLFLHSLPLSSPSSLHTLLHILTRARHFELSSNLIQNILLSRPSILSPYSLAILLSRHAKFQSFNSTLHLFDELRDSYTRAGCAFGIDEFNVLLRAFSVQRRMGDARRVFNRYHANFTPNSSTLNTLLLGFKEVGDLMALDLFYNEMVIRGFEPDVVSFNIRIDAYCKKGRFLDALVVFEEMRSKSLSPTLQTLTTLVYGAGIARDLSKARQLFDEMFDRGLAVDRGAYNALISSYMRVGDLNGGMAVMDEMAREGIELDDVSYYTVFSGLKKFEDVCKLYGRMVERGFMPRVRTVMLLMKVFCDNKRLDLGLQLWDYIVEKGLCLDCHVLDVLLIGLCSAGRVAESYQCFKQVVQSGRQPLDRTYRLLEGLIKVKDFEKLKELRDMMSRFEDLDT</sequence>
<dbReference type="AlphaFoldDB" id="A0A9D5D4Q2"/>
<evidence type="ECO:0000313" key="5">
    <source>
        <dbReference type="Proteomes" id="UP001085076"/>
    </source>
</evidence>
<evidence type="ECO:0000256" key="3">
    <source>
        <dbReference type="PROSITE-ProRule" id="PRU00708"/>
    </source>
</evidence>
<evidence type="ECO:0008006" key="6">
    <source>
        <dbReference type="Google" id="ProtNLM"/>
    </source>
</evidence>
<evidence type="ECO:0000256" key="1">
    <source>
        <dbReference type="ARBA" id="ARBA00007626"/>
    </source>
</evidence>
<reference evidence="4" key="2">
    <citation type="journal article" date="2022" name="Hortic Res">
        <title>The genome of Dioscorea zingiberensis sheds light on the biosynthesis, origin and evolution of the medicinally important diosgenin saponins.</title>
        <authorList>
            <person name="Li Y."/>
            <person name="Tan C."/>
            <person name="Li Z."/>
            <person name="Guo J."/>
            <person name="Li S."/>
            <person name="Chen X."/>
            <person name="Wang C."/>
            <person name="Dai X."/>
            <person name="Yang H."/>
            <person name="Song W."/>
            <person name="Hou L."/>
            <person name="Xu J."/>
            <person name="Tong Z."/>
            <person name="Xu A."/>
            <person name="Yuan X."/>
            <person name="Wang W."/>
            <person name="Yang Q."/>
            <person name="Chen L."/>
            <person name="Sun Z."/>
            <person name="Wang K."/>
            <person name="Pan B."/>
            <person name="Chen J."/>
            <person name="Bao Y."/>
            <person name="Liu F."/>
            <person name="Qi X."/>
            <person name="Gang D.R."/>
            <person name="Wen J."/>
            <person name="Li J."/>
        </authorList>
    </citation>
    <scope>NUCLEOTIDE SEQUENCE</scope>
    <source>
        <strain evidence="4">Dzin_1.0</strain>
    </source>
</reference>
<dbReference type="InterPro" id="IPR011990">
    <property type="entry name" value="TPR-like_helical_dom_sf"/>
</dbReference>
<dbReference type="EMBL" id="JAGGNH010000001">
    <property type="protein sequence ID" value="KAJ0985093.1"/>
    <property type="molecule type" value="Genomic_DNA"/>
</dbReference>
<dbReference type="PANTHER" id="PTHR47939:SF13">
    <property type="entry name" value="OS03G0201400 PROTEIN"/>
    <property type="match status" value="1"/>
</dbReference>
<accession>A0A9D5D4Q2</accession>
<comment type="caution">
    <text evidence="4">The sequence shown here is derived from an EMBL/GenBank/DDBJ whole genome shotgun (WGS) entry which is preliminary data.</text>
</comment>
<comment type="similarity">
    <text evidence="1">Belongs to the PPR family. P subfamily.</text>
</comment>
<protein>
    <recommendedName>
        <fullName evidence="6">Pentatricopeptide repeat-containing protein</fullName>
    </recommendedName>
</protein>
<feature type="repeat" description="PPR" evidence="3">
    <location>
        <begin position="293"/>
        <end position="327"/>
    </location>
</feature>
<organism evidence="4 5">
    <name type="scientific">Dioscorea zingiberensis</name>
    <dbReference type="NCBI Taxonomy" id="325984"/>
    <lineage>
        <taxon>Eukaryota</taxon>
        <taxon>Viridiplantae</taxon>
        <taxon>Streptophyta</taxon>
        <taxon>Embryophyta</taxon>
        <taxon>Tracheophyta</taxon>
        <taxon>Spermatophyta</taxon>
        <taxon>Magnoliopsida</taxon>
        <taxon>Liliopsida</taxon>
        <taxon>Dioscoreales</taxon>
        <taxon>Dioscoreaceae</taxon>
        <taxon>Dioscorea</taxon>
    </lineage>
</organism>
<dbReference type="Pfam" id="PF13041">
    <property type="entry name" value="PPR_2"/>
    <property type="match status" value="2"/>
</dbReference>
<feature type="repeat" description="PPR" evidence="3">
    <location>
        <begin position="188"/>
        <end position="222"/>
    </location>
</feature>
<gene>
    <name evidence="4" type="ORF">J5N97_003449</name>
</gene>
<keyword evidence="5" id="KW-1185">Reference proteome</keyword>
<proteinExistence type="inferred from homology"/>
<dbReference type="Gene3D" id="1.25.40.10">
    <property type="entry name" value="Tetratricopeptide repeat domain"/>
    <property type="match status" value="3"/>
</dbReference>
<dbReference type="Proteomes" id="UP001085076">
    <property type="component" value="Miscellaneous, Linkage group lg01"/>
</dbReference>
<dbReference type="InterPro" id="IPR002885">
    <property type="entry name" value="PPR_rpt"/>
</dbReference>
<dbReference type="OrthoDB" id="185373at2759"/>
<feature type="repeat" description="PPR" evidence="3">
    <location>
        <begin position="395"/>
        <end position="429"/>
    </location>
</feature>
<feature type="repeat" description="PPR" evidence="3">
    <location>
        <begin position="223"/>
        <end position="257"/>
    </location>
</feature>
<dbReference type="InterPro" id="IPR050667">
    <property type="entry name" value="PPR-containing_protein"/>
</dbReference>
<keyword evidence="2" id="KW-0677">Repeat</keyword>
<dbReference type="PROSITE" id="PS51375">
    <property type="entry name" value="PPR"/>
    <property type="match status" value="4"/>
</dbReference>
<dbReference type="NCBIfam" id="TIGR00756">
    <property type="entry name" value="PPR"/>
    <property type="match status" value="3"/>
</dbReference>
<evidence type="ECO:0000256" key="2">
    <source>
        <dbReference type="ARBA" id="ARBA00022737"/>
    </source>
</evidence>
<name>A0A9D5D4Q2_9LILI</name>
<evidence type="ECO:0000313" key="4">
    <source>
        <dbReference type="EMBL" id="KAJ0985093.1"/>
    </source>
</evidence>